<dbReference type="Pfam" id="PF02687">
    <property type="entry name" value="FtsX"/>
    <property type="match status" value="2"/>
</dbReference>
<accession>W0RQ48</accession>
<evidence type="ECO:0000313" key="11">
    <source>
        <dbReference type="Proteomes" id="UP000019151"/>
    </source>
</evidence>
<evidence type="ECO:0000256" key="6">
    <source>
        <dbReference type="ARBA" id="ARBA00038076"/>
    </source>
</evidence>
<dbReference type="Pfam" id="PF12704">
    <property type="entry name" value="MacB_PCD"/>
    <property type="match status" value="2"/>
</dbReference>
<feature type="transmembrane region" description="Helical" evidence="7">
    <location>
        <begin position="757"/>
        <end position="781"/>
    </location>
</feature>
<proteinExistence type="inferred from homology"/>
<evidence type="ECO:0000259" key="9">
    <source>
        <dbReference type="Pfam" id="PF12704"/>
    </source>
</evidence>
<dbReference type="InterPro" id="IPR047928">
    <property type="entry name" value="Perm_prefix_1"/>
</dbReference>
<feature type="transmembrane region" description="Helical" evidence="7">
    <location>
        <begin position="812"/>
        <end position="831"/>
    </location>
</feature>
<feature type="transmembrane region" description="Helical" evidence="7">
    <location>
        <begin position="843"/>
        <end position="863"/>
    </location>
</feature>
<comment type="similarity">
    <text evidence="6">Belongs to the ABC-4 integral membrane protein family.</text>
</comment>
<evidence type="ECO:0000256" key="3">
    <source>
        <dbReference type="ARBA" id="ARBA00022692"/>
    </source>
</evidence>
<evidence type="ECO:0000256" key="7">
    <source>
        <dbReference type="SAM" id="Phobius"/>
    </source>
</evidence>
<dbReference type="InParanoid" id="W0RQ48"/>
<feature type="transmembrane region" description="Helical" evidence="7">
    <location>
        <begin position="342"/>
        <end position="366"/>
    </location>
</feature>
<dbReference type="AlphaFoldDB" id="W0RQ48"/>
<gene>
    <name evidence="10" type="ORF">J421_4930</name>
</gene>
<dbReference type="InterPro" id="IPR050250">
    <property type="entry name" value="Macrolide_Exporter_MacB"/>
</dbReference>
<feature type="transmembrane region" description="Helical" evidence="7">
    <location>
        <begin position="495"/>
        <end position="514"/>
    </location>
</feature>
<dbReference type="Proteomes" id="UP000019151">
    <property type="component" value="Plasmid 1"/>
</dbReference>
<keyword evidence="3 7" id="KW-0812">Transmembrane</keyword>
<dbReference type="GO" id="GO:0022857">
    <property type="term" value="F:transmembrane transporter activity"/>
    <property type="evidence" value="ECO:0007669"/>
    <property type="project" value="TreeGrafter"/>
</dbReference>
<keyword evidence="11" id="KW-1185">Reference proteome</keyword>
<evidence type="ECO:0000256" key="4">
    <source>
        <dbReference type="ARBA" id="ARBA00022989"/>
    </source>
</evidence>
<dbReference type="InterPro" id="IPR025857">
    <property type="entry name" value="MacB_PCD"/>
</dbReference>
<evidence type="ECO:0000256" key="1">
    <source>
        <dbReference type="ARBA" id="ARBA00004651"/>
    </source>
</evidence>
<feature type="domain" description="ABC3 transporter permease C-terminal" evidence="8">
    <location>
        <begin position="347"/>
        <end position="464"/>
    </location>
</feature>
<feature type="domain" description="MacB-like periplasmic core" evidence="9">
    <location>
        <begin position="497"/>
        <end position="719"/>
    </location>
</feature>
<dbReference type="RefSeq" id="WP_158508892.1">
    <property type="nucleotide sequence ID" value="NZ_CP007129.1"/>
</dbReference>
<protein>
    <submittedName>
        <fullName evidence="10">MacB-like periplasmic core domain protein</fullName>
    </submittedName>
</protein>
<organism evidence="10 11">
    <name type="scientific">Gemmatirosa kalamazoonensis</name>
    <dbReference type="NCBI Taxonomy" id="861299"/>
    <lineage>
        <taxon>Bacteria</taxon>
        <taxon>Pseudomonadati</taxon>
        <taxon>Gemmatimonadota</taxon>
        <taxon>Gemmatimonadia</taxon>
        <taxon>Gemmatimonadales</taxon>
        <taxon>Gemmatimonadaceae</taxon>
        <taxon>Gemmatirosa</taxon>
    </lineage>
</organism>
<feature type="domain" description="ABC3 transporter permease C-terminal" evidence="8">
    <location>
        <begin position="761"/>
        <end position="873"/>
    </location>
</feature>
<feature type="transmembrane region" description="Helical" evidence="7">
    <location>
        <begin position="441"/>
        <end position="467"/>
    </location>
</feature>
<dbReference type="HOGENOM" id="CLU_009433_1_0_0"/>
<comment type="subcellular location">
    <subcellularLocation>
        <location evidence="1">Cell membrane</location>
        <topology evidence="1">Multi-pass membrane protein</topology>
    </subcellularLocation>
</comment>
<reference evidence="10 11" key="1">
    <citation type="journal article" date="2014" name="Genome Announc.">
        <title>Genome Sequence and Methylome of Soil Bacterium Gemmatirosa kalamazoonensis KBS708T, a Member of the Rarely Cultivated Gemmatimonadetes Phylum.</title>
        <authorList>
            <person name="Debruyn J.M."/>
            <person name="Radosevich M."/>
            <person name="Wommack K.E."/>
            <person name="Polson S.W."/>
            <person name="Hauser L.J."/>
            <person name="Fawaz M.N."/>
            <person name="Korlach J."/>
            <person name="Tsai Y.C."/>
        </authorList>
    </citation>
    <scope>NUCLEOTIDE SEQUENCE [LARGE SCALE GENOMIC DNA]</scope>
    <source>
        <strain evidence="10 11">KBS708</strain>
        <plasmid evidence="11">Plasmid 1</plasmid>
    </source>
</reference>
<sequence>MSRVQGIAARLRAALFRRAADRRAREEFAFHLEMETAANVRRGLPPDEARRRALAAFGGVERHRDDLRDLRAALPDDLGRDVRIAWRSLRATPAFMLATVASLAFGLALAASAAAVVHAYLGRTALPYAHADRLYHVMYAPPGPVEPHGMSTLDWSTLRDVVRDAVTSQGVSYTLGEGADAQALAALRVSFGFVRGLGVRATIGRPLVADDYASDADGRAALISDALWRGRFGADSRVLGRRLRVEVEGHPGTFETLHVVGVMAPGFWYGRTSDTQVDVLTPLRTHATTYVVRLRDDVTAERAARRLTEAVRAAATWIPPDWPGVTVEGMQERYVREMRPRLVAIAVAAGLVLAITCVNVAVLTLLRTMRRGRDVAVRVMLGAGRASLLRLHLVEIGMLCGAALAGGVALTAAALRALAPRIEAELGKPAPAGPSAIGVDWTVLALVGGVSVLIALLLACVPALLPWQRRLAESLRRAGRAGSDGPVMRRARSTLVALEIAGSLALVAGCGLMIRSAVAMIGTDLGYDTAGIVRVRVRLRQETYPDAAAFQRFYARLAERMAAAGGPRPAYASWPPYADVPTQTVDVDGRAGEGVAGGVVAVGDGYFATLGIALRKGRALTDADRVESEPVAVVSETLARRLWPNGDALGRRIRPHETMQPGAAPAPWRTVVGVVADVRQTYVDADANDVYIPYYQNPQLGRYGSFYLRARGTSPGAAARMARAAVAEVDPRAIVRDVLTVDDEDRELASARFMTSLLTGFAAFAALLATLGIYGVVAYAAQQRQRELAIRMAVGATRPAVVGLFVRDSGAVVGAGLALGVLAALAVARVLAHQLYGVGPFDAATLAASCAVMAVVALVAVWWPASRATARSPVTVLSEP</sequence>
<dbReference type="InterPro" id="IPR003838">
    <property type="entry name" value="ABC3_permease_C"/>
</dbReference>
<dbReference type="PANTHER" id="PTHR30572">
    <property type="entry name" value="MEMBRANE COMPONENT OF TRANSPORTER-RELATED"/>
    <property type="match status" value="1"/>
</dbReference>
<dbReference type="PANTHER" id="PTHR30572:SF4">
    <property type="entry name" value="ABC TRANSPORTER PERMEASE YTRF"/>
    <property type="match status" value="1"/>
</dbReference>
<evidence type="ECO:0000256" key="5">
    <source>
        <dbReference type="ARBA" id="ARBA00023136"/>
    </source>
</evidence>
<keyword evidence="4 7" id="KW-1133">Transmembrane helix</keyword>
<dbReference type="GO" id="GO:0005886">
    <property type="term" value="C:plasma membrane"/>
    <property type="evidence" value="ECO:0007669"/>
    <property type="project" value="UniProtKB-SubCell"/>
</dbReference>
<dbReference type="KEGG" id="gba:J421_4930"/>
<evidence type="ECO:0000256" key="2">
    <source>
        <dbReference type="ARBA" id="ARBA00022475"/>
    </source>
</evidence>
<keyword evidence="2" id="KW-1003">Cell membrane</keyword>
<keyword evidence="10" id="KW-0614">Plasmid</keyword>
<dbReference type="EMBL" id="CP007129">
    <property type="protein sequence ID" value="AHG92465.1"/>
    <property type="molecule type" value="Genomic_DNA"/>
</dbReference>
<name>W0RQ48_9BACT</name>
<keyword evidence="5 7" id="KW-0472">Membrane</keyword>
<geneLocation type="plasmid" evidence="10 11">
    <name>1</name>
</geneLocation>
<feature type="domain" description="MacB-like periplasmic core" evidence="9">
    <location>
        <begin position="97"/>
        <end position="309"/>
    </location>
</feature>
<feature type="transmembrane region" description="Helical" evidence="7">
    <location>
        <begin position="94"/>
        <end position="121"/>
    </location>
</feature>
<evidence type="ECO:0000259" key="8">
    <source>
        <dbReference type="Pfam" id="PF02687"/>
    </source>
</evidence>
<feature type="transmembrane region" description="Helical" evidence="7">
    <location>
        <begin position="387"/>
        <end position="415"/>
    </location>
</feature>
<evidence type="ECO:0000313" key="10">
    <source>
        <dbReference type="EMBL" id="AHG92465.1"/>
    </source>
</evidence>
<dbReference type="NCBIfam" id="NF038403">
    <property type="entry name" value="perm_prefix_1"/>
    <property type="match status" value="1"/>
</dbReference>